<evidence type="ECO:0000313" key="1">
    <source>
        <dbReference type="EMBL" id="VDP62811.1"/>
    </source>
</evidence>
<accession>A0A183PFJ9</accession>
<reference evidence="1 2" key="1">
    <citation type="submission" date="2018-11" db="EMBL/GenBank/DDBJ databases">
        <authorList>
            <consortium name="Pathogen Informatics"/>
        </authorList>
    </citation>
    <scope>NUCLEOTIDE SEQUENCE [LARGE SCALE GENOMIC DNA]</scope>
    <source>
        <strain>Denwood</strain>
        <strain evidence="2">Zambia</strain>
    </source>
</reference>
<dbReference type="EMBL" id="UZAL01033183">
    <property type="protein sequence ID" value="VDP62811.1"/>
    <property type="molecule type" value="Genomic_DNA"/>
</dbReference>
<gene>
    <name evidence="1" type="ORF">SMTD_LOCUS13135</name>
</gene>
<sequence>MCFAPSKCKVLLQDWKDPDSVLTLNGEQIEVVEKFVYLGSCISVGGGVSDEINARIVKARTAYANLGHLWRLRDVSLSVKGRIYNASVRVVFLCACETWLLRVEDVRRFSVFGHRCFRRIADNQWQHHVSYAEDRHRVFGHRDDNAIDVTILKHRL</sequence>
<keyword evidence="2" id="KW-1185">Reference proteome</keyword>
<dbReference type="AlphaFoldDB" id="A0A183PFJ9"/>
<dbReference type="Proteomes" id="UP000269396">
    <property type="component" value="Unassembled WGS sequence"/>
</dbReference>
<organism evidence="1 2">
    <name type="scientific">Schistosoma mattheei</name>
    <dbReference type="NCBI Taxonomy" id="31246"/>
    <lineage>
        <taxon>Eukaryota</taxon>
        <taxon>Metazoa</taxon>
        <taxon>Spiralia</taxon>
        <taxon>Lophotrochozoa</taxon>
        <taxon>Platyhelminthes</taxon>
        <taxon>Trematoda</taxon>
        <taxon>Digenea</taxon>
        <taxon>Strigeidida</taxon>
        <taxon>Schistosomatoidea</taxon>
        <taxon>Schistosomatidae</taxon>
        <taxon>Schistosoma</taxon>
    </lineage>
</organism>
<evidence type="ECO:0000313" key="2">
    <source>
        <dbReference type="Proteomes" id="UP000269396"/>
    </source>
</evidence>
<protein>
    <submittedName>
        <fullName evidence="1">Uncharacterized protein</fullName>
    </submittedName>
</protein>
<name>A0A183PFJ9_9TREM</name>
<dbReference type="PANTHER" id="PTHR47027:SF25">
    <property type="entry name" value="REVERSE TRANSCRIPTASE DOMAIN-CONTAINING PROTEIN"/>
    <property type="match status" value="1"/>
</dbReference>
<dbReference type="PANTHER" id="PTHR47027">
    <property type="entry name" value="REVERSE TRANSCRIPTASE DOMAIN-CONTAINING PROTEIN"/>
    <property type="match status" value="1"/>
</dbReference>
<proteinExistence type="predicted"/>